<keyword evidence="3" id="KW-1185">Reference proteome</keyword>
<accession>A0A913ZFL1</accession>
<protein>
    <recommendedName>
        <fullName evidence="4">Delta(24)-sterol reductase</fullName>
    </recommendedName>
</protein>
<dbReference type="InterPro" id="IPR016169">
    <property type="entry name" value="FAD-bd_PCMH_sub2"/>
</dbReference>
<dbReference type="InterPro" id="IPR040165">
    <property type="entry name" value="Diminuto-like"/>
</dbReference>
<dbReference type="PANTHER" id="PTHR10801:SF0">
    <property type="entry name" value="DELTA(24)-STEROL REDUCTASE"/>
    <property type="match status" value="1"/>
</dbReference>
<name>A0A913ZFL1_PATMI</name>
<dbReference type="PANTHER" id="PTHR10801">
    <property type="entry name" value="24-DEHYDROCHOLESTEROL REDUCTASE"/>
    <property type="match status" value="1"/>
</dbReference>
<dbReference type="GO" id="GO:0008202">
    <property type="term" value="P:steroid metabolic process"/>
    <property type="evidence" value="ECO:0007669"/>
    <property type="project" value="TreeGrafter"/>
</dbReference>
<keyword evidence="1" id="KW-0560">Oxidoreductase</keyword>
<dbReference type="GO" id="GO:0016020">
    <property type="term" value="C:membrane"/>
    <property type="evidence" value="ECO:0007669"/>
    <property type="project" value="TreeGrafter"/>
</dbReference>
<dbReference type="GO" id="GO:0000246">
    <property type="term" value="F:Delta24(24-1) sterol reductase activity"/>
    <property type="evidence" value="ECO:0007669"/>
    <property type="project" value="TreeGrafter"/>
</dbReference>
<dbReference type="AlphaFoldDB" id="A0A913ZFL1"/>
<dbReference type="Proteomes" id="UP000887568">
    <property type="component" value="Unplaced"/>
</dbReference>
<dbReference type="GeneID" id="119723267"/>
<dbReference type="OrthoDB" id="415825at2759"/>
<organism evidence="2 3">
    <name type="scientific">Patiria miniata</name>
    <name type="common">Bat star</name>
    <name type="synonym">Asterina miniata</name>
    <dbReference type="NCBI Taxonomy" id="46514"/>
    <lineage>
        <taxon>Eukaryota</taxon>
        <taxon>Metazoa</taxon>
        <taxon>Echinodermata</taxon>
        <taxon>Eleutherozoa</taxon>
        <taxon>Asterozoa</taxon>
        <taxon>Asteroidea</taxon>
        <taxon>Valvatacea</taxon>
        <taxon>Valvatida</taxon>
        <taxon>Asterinidae</taxon>
        <taxon>Patiria</taxon>
    </lineage>
</organism>
<dbReference type="RefSeq" id="XP_038049760.1">
    <property type="nucleotide sequence ID" value="XM_038193832.1"/>
</dbReference>
<dbReference type="OMA" id="INSISLW"/>
<dbReference type="GO" id="GO:0005737">
    <property type="term" value="C:cytoplasm"/>
    <property type="evidence" value="ECO:0007669"/>
    <property type="project" value="TreeGrafter"/>
</dbReference>
<dbReference type="Gene3D" id="3.30.465.10">
    <property type="match status" value="1"/>
</dbReference>
<sequence>MYFLSLLHFLKDENPDLFYAVPWSYGTLGLLVAAEIQIVPAKKYVKVEYKPAHSMDEVIKVFSEEITKKSGNEFVEALMYNKEEAVVMTANITDNAEESKVNSIGNFWKPWFFKHVQSYLRTGPGVEYIPLRQYYHRHTRSIFWELQDIVPFGNNLLFRYLFGWMVPPKISLLKLTQGETVRKLYEQNHVVQDMLVPLGKLRESLNCFDKELDLYPLWLCPFLLPSVPGLVHPKGNKDEMYVDLGAYGTPKRKGFHFVETTRRVEEYVRSVHGFQMLYADSHMTREEFRQMFDHTLYDNLRDKLGCKKAFPEIYDKISKAARI</sequence>
<evidence type="ECO:0000256" key="1">
    <source>
        <dbReference type="ARBA" id="ARBA00023002"/>
    </source>
</evidence>
<proteinExistence type="predicted"/>
<dbReference type="EnsemblMetazoa" id="XM_038193832.1">
    <property type="protein sequence ID" value="XP_038049760.1"/>
    <property type="gene ID" value="LOC119723267"/>
</dbReference>
<evidence type="ECO:0000313" key="2">
    <source>
        <dbReference type="EnsemblMetazoa" id="XP_038049760.1"/>
    </source>
</evidence>
<reference evidence="2" key="1">
    <citation type="submission" date="2022-11" db="UniProtKB">
        <authorList>
            <consortium name="EnsemblMetazoa"/>
        </authorList>
    </citation>
    <scope>IDENTIFICATION</scope>
</reference>
<evidence type="ECO:0000313" key="3">
    <source>
        <dbReference type="Proteomes" id="UP000887568"/>
    </source>
</evidence>
<evidence type="ECO:0008006" key="4">
    <source>
        <dbReference type="Google" id="ProtNLM"/>
    </source>
</evidence>